<accession>A0AA86VW53</accession>
<evidence type="ECO:0000256" key="5">
    <source>
        <dbReference type="ARBA" id="ARBA00023242"/>
    </source>
</evidence>
<dbReference type="PANTHER" id="PTHR34269">
    <property type="entry name" value="TRANSCRIPTION FACTOR B3-DOMAIN FAMILY-RELATED"/>
    <property type="match status" value="1"/>
</dbReference>
<protein>
    <submittedName>
        <fullName evidence="7">Uncharacterized protein</fullName>
    </submittedName>
</protein>
<evidence type="ECO:0000256" key="1">
    <source>
        <dbReference type="ARBA" id="ARBA00004123"/>
    </source>
</evidence>
<dbReference type="GO" id="GO:0003677">
    <property type="term" value="F:DNA binding"/>
    <property type="evidence" value="ECO:0007669"/>
    <property type="project" value="UniProtKB-KW"/>
</dbReference>
<evidence type="ECO:0000256" key="2">
    <source>
        <dbReference type="ARBA" id="ARBA00023015"/>
    </source>
</evidence>
<evidence type="ECO:0000256" key="3">
    <source>
        <dbReference type="ARBA" id="ARBA00023125"/>
    </source>
</evidence>
<dbReference type="InterPro" id="IPR051442">
    <property type="entry name" value="B3_domain"/>
</dbReference>
<organism evidence="7 8">
    <name type="scientific">Sphenostylis stenocarpa</name>
    <dbReference type="NCBI Taxonomy" id="92480"/>
    <lineage>
        <taxon>Eukaryota</taxon>
        <taxon>Viridiplantae</taxon>
        <taxon>Streptophyta</taxon>
        <taxon>Embryophyta</taxon>
        <taxon>Tracheophyta</taxon>
        <taxon>Spermatophyta</taxon>
        <taxon>Magnoliopsida</taxon>
        <taxon>eudicotyledons</taxon>
        <taxon>Gunneridae</taxon>
        <taxon>Pentapetalae</taxon>
        <taxon>rosids</taxon>
        <taxon>fabids</taxon>
        <taxon>Fabales</taxon>
        <taxon>Fabaceae</taxon>
        <taxon>Papilionoideae</taxon>
        <taxon>50 kb inversion clade</taxon>
        <taxon>NPAAA clade</taxon>
        <taxon>indigoferoid/millettioid clade</taxon>
        <taxon>Phaseoleae</taxon>
        <taxon>Sphenostylis</taxon>
    </lineage>
</organism>
<dbReference type="Gramene" id="rna-AYBTSS11_LOCUS28051">
    <property type="protein sequence ID" value="CAJ1975924.1"/>
    <property type="gene ID" value="gene-AYBTSS11_LOCUS28051"/>
</dbReference>
<evidence type="ECO:0000313" key="8">
    <source>
        <dbReference type="Proteomes" id="UP001189624"/>
    </source>
</evidence>
<keyword evidence="5" id="KW-0539">Nucleus</keyword>
<sequence>MQNVEMTEFSQSGQISKDLSLTSPTSQSKNNESAAMRKRKWGKMKMEKEKEKEWKIKKVLTKSDVGRLSRLLFRADMVETLMLPVQGAHAQIEANSGTGTPVSVWDVDTMSMHKLILKRWPSFNNFVLNGGWSRDFVRRRKLNHGDEIGLLWDSYTHCFHFSLLKPIH</sequence>
<dbReference type="SUPFAM" id="SSF101936">
    <property type="entry name" value="DNA-binding pseudobarrel domain"/>
    <property type="match status" value="1"/>
</dbReference>
<proteinExistence type="predicted"/>
<dbReference type="GO" id="GO:0005634">
    <property type="term" value="C:nucleus"/>
    <property type="evidence" value="ECO:0007669"/>
    <property type="project" value="UniProtKB-SubCell"/>
</dbReference>
<feature type="region of interest" description="Disordered" evidence="6">
    <location>
        <begin position="1"/>
        <end position="43"/>
    </location>
</feature>
<gene>
    <name evidence="7" type="ORF">AYBTSS11_LOCUS28051</name>
</gene>
<dbReference type="InterPro" id="IPR015300">
    <property type="entry name" value="DNA-bd_pseudobarrel_sf"/>
</dbReference>
<comment type="subcellular location">
    <subcellularLocation>
        <location evidence="1">Nucleus</location>
    </subcellularLocation>
</comment>
<dbReference type="PANTHER" id="PTHR34269:SF11">
    <property type="entry name" value="B3 DOMAIN PROTEIN"/>
    <property type="match status" value="1"/>
</dbReference>
<dbReference type="EMBL" id="OY731406">
    <property type="protein sequence ID" value="CAJ1975924.1"/>
    <property type="molecule type" value="Genomic_DNA"/>
</dbReference>
<feature type="compositionally biased region" description="Polar residues" evidence="6">
    <location>
        <begin position="1"/>
        <end position="33"/>
    </location>
</feature>
<reference evidence="7" key="1">
    <citation type="submission" date="2023-10" db="EMBL/GenBank/DDBJ databases">
        <authorList>
            <person name="Domelevo Entfellner J.-B."/>
        </authorList>
    </citation>
    <scope>NUCLEOTIDE SEQUENCE</scope>
</reference>
<keyword evidence="4" id="KW-0804">Transcription</keyword>
<keyword evidence="3" id="KW-0238">DNA-binding</keyword>
<dbReference type="AlphaFoldDB" id="A0AA86VW53"/>
<evidence type="ECO:0000256" key="4">
    <source>
        <dbReference type="ARBA" id="ARBA00023163"/>
    </source>
</evidence>
<dbReference type="Proteomes" id="UP001189624">
    <property type="component" value="Chromosome 9"/>
</dbReference>
<keyword evidence="2" id="KW-0805">Transcription regulation</keyword>
<dbReference type="Gene3D" id="2.40.330.10">
    <property type="entry name" value="DNA-binding pseudobarrel domain"/>
    <property type="match status" value="1"/>
</dbReference>
<name>A0AA86VW53_9FABA</name>
<dbReference type="InterPro" id="IPR003340">
    <property type="entry name" value="B3_DNA-bd"/>
</dbReference>
<dbReference type="CDD" id="cd10017">
    <property type="entry name" value="B3_DNA"/>
    <property type="match status" value="1"/>
</dbReference>
<evidence type="ECO:0000313" key="7">
    <source>
        <dbReference type="EMBL" id="CAJ1975924.1"/>
    </source>
</evidence>
<keyword evidence="8" id="KW-1185">Reference proteome</keyword>
<evidence type="ECO:0000256" key="6">
    <source>
        <dbReference type="SAM" id="MobiDB-lite"/>
    </source>
</evidence>